<comment type="caution">
    <text evidence="2">The sequence shown here is derived from an EMBL/GenBank/DDBJ whole genome shotgun (WGS) entry which is preliminary data.</text>
</comment>
<keyword evidence="3" id="KW-1185">Reference proteome</keyword>
<sequence>MEEKIVKVSLLAFFSKREAEEKNGAGKTSGRAAESAGVEDKSRESFFDLLSFQREKRKKKRSRKNIW</sequence>
<protein>
    <submittedName>
        <fullName evidence="2">Uncharacterized protein</fullName>
    </submittedName>
</protein>
<evidence type="ECO:0000256" key="1">
    <source>
        <dbReference type="SAM" id="MobiDB-lite"/>
    </source>
</evidence>
<proteinExistence type="predicted"/>
<evidence type="ECO:0000313" key="3">
    <source>
        <dbReference type="Proteomes" id="UP000617951"/>
    </source>
</evidence>
<dbReference type="AlphaFoldDB" id="A0A926HTA7"/>
<accession>A0A926HTA7</accession>
<organism evidence="2 3">
    <name type="scientific">Guopingia tenuis</name>
    <dbReference type="NCBI Taxonomy" id="2763656"/>
    <lineage>
        <taxon>Bacteria</taxon>
        <taxon>Bacillati</taxon>
        <taxon>Bacillota</taxon>
        <taxon>Clostridia</taxon>
        <taxon>Christensenellales</taxon>
        <taxon>Christensenellaceae</taxon>
        <taxon>Guopingia</taxon>
    </lineage>
</organism>
<reference evidence="2" key="1">
    <citation type="submission" date="2020-08" db="EMBL/GenBank/DDBJ databases">
        <title>Genome public.</title>
        <authorList>
            <person name="Liu C."/>
            <person name="Sun Q."/>
        </authorList>
    </citation>
    <scope>NUCLEOTIDE SEQUENCE</scope>
    <source>
        <strain evidence="2">NSJ-63</strain>
    </source>
</reference>
<name>A0A926HTA7_9FIRM</name>
<dbReference type="EMBL" id="JACRSS010000006">
    <property type="protein sequence ID" value="MBC8539312.1"/>
    <property type="molecule type" value="Genomic_DNA"/>
</dbReference>
<dbReference type="Proteomes" id="UP000617951">
    <property type="component" value="Unassembled WGS sequence"/>
</dbReference>
<gene>
    <name evidence="2" type="ORF">H8693_10280</name>
</gene>
<feature type="region of interest" description="Disordered" evidence="1">
    <location>
        <begin position="19"/>
        <end position="42"/>
    </location>
</feature>
<dbReference type="RefSeq" id="WP_249280903.1">
    <property type="nucleotide sequence ID" value="NZ_JACRSS010000006.1"/>
</dbReference>
<evidence type="ECO:0000313" key="2">
    <source>
        <dbReference type="EMBL" id="MBC8539312.1"/>
    </source>
</evidence>